<dbReference type="EC" id="2.7.7.48" evidence="1"/>
<evidence type="ECO:0000256" key="4">
    <source>
        <dbReference type="ARBA" id="ARBA00022695"/>
    </source>
</evidence>
<reference evidence="11" key="1">
    <citation type="submission" date="2019-05" db="EMBL/GenBank/DDBJ databases">
        <title>Metatranscriptomic reconstruction reveals RNA viruses with the potential to shape carbon cycling in soil.</title>
        <authorList>
            <person name="Starr E.P."/>
            <person name="Nuccio E."/>
            <person name="Pett-Ridge J."/>
            <person name="Banfield J.F."/>
            <person name="Firestone M.K."/>
        </authorList>
    </citation>
    <scope>NUCLEOTIDE SEQUENCE</scope>
    <source>
        <strain evidence="11">H2_Bulk_36_scaffold_74</strain>
    </source>
</reference>
<evidence type="ECO:0000256" key="9">
    <source>
        <dbReference type="PIRSR" id="PIRSR605093-1"/>
    </source>
</evidence>
<evidence type="ECO:0000256" key="2">
    <source>
        <dbReference type="ARBA" id="ARBA00022484"/>
    </source>
</evidence>
<dbReference type="GO" id="GO:0003968">
    <property type="term" value="F:RNA-directed RNA polymerase activity"/>
    <property type="evidence" value="ECO:0007669"/>
    <property type="project" value="UniProtKB-KW"/>
</dbReference>
<keyword evidence="4" id="KW-0548">Nucleotidyltransferase</keyword>
<name>A0A514D7D7_9VIRU</name>
<feature type="binding site" evidence="9">
    <location>
        <position position="424"/>
    </location>
    <ligand>
        <name>Mg(2+)</name>
        <dbReference type="ChEBI" id="CHEBI:18420"/>
        <label>2</label>
    </ligand>
</feature>
<sequence length="617" mass="69780">MKSNVSDLVELATQVYIDACSMCTADVSDLRDLDTLRSRVKDEGLSFLTITLPSFCRDFERSLAVGYIDSTLFRNFRKNGLIPAFLQGITSHIFNRETGGFINEQERKSIHSSIVISTLVGAVRQICLTFKKVELDCTPKRVFQAMESFKEIERSFDTFSVQSDDLGIFDKVCHALWDAPMASISPMECIPRHGPGSTADKRSGNRKFVWLRWHERLEHYFPFVGNAYPLGIEPDSEEFKNVTLVSQDQEQPVKVTPVPKTLKGPRIIAVEPCCMQFAQQGIRDRIYSVLESSVLTAGHVNFTDQSINQKLAMSSSSTGRFATIDLSDASDRVPHDLAMRMFDRNPDLQAAIEASRSTSAEFPDGQVIGPLRKFASMGSALCFPVEAMYFYTVCVIARLRKHNLLPSPRNVKYVTREIFVYGDDIIVPSADADFVLVCLQKYNCKVNIHKTFVTGKFRESCGVDAYDGDEVTPTYLGTMPPENKRQPERLISWTATANLFYKKGYWRTAQFLFSKIESIIGPLPYVSERTSGLGRISYLGYRSIERWNAKLHRFEVKTMVPMPVYRKSRLEGYAALGASLSKLDGLRSPWAMRDNKHLEQFALHGAVTLKRRWVPVT</sequence>
<keyword evidence="9" id="KW-0460">Magnesium</keyword>
<keyword evidence="3" id="KW-0808">Transferase</keyword>
<evidence type="ECO:0000259" key="10">
    <source>
        <dbReference type="PROSITE" id="PS50522"/>
    </source>
</evidence>
<organism evidence="11">
    <name type="scientific">Leviviridae sp</name>
    <dbReference type="NCBI Taxonomy" id="2027243"/>
    <lineage>
        <taxon>Viruses</taxon>
        <taxon>Riboviria</taxon>
        <taxon>Orthornavirae</taxon>
        <taxon>Lenarviricota</taxon>
        <taxon>Leviviricetes</taxon>
        <taxon>Norzivirales</taxon>
        <taxon>Fiersviridae</taxon>
    </lineage>
</organism>
<feature type="binding site" evidence="9">
    <location>
        <position position="423"/>
    </location>
    <ligand>
        <name>Mg(2+)</name>
        <dbReference type="ChEBI" id="CHEBI:18420"/>
        <label>2</label>
    </ligand>
</feature>
<dbReference type="Pfam" id="PF03431">
    <property type="entry name" value="RNA_replicase_B"/>
    <property type="match status" value="1"/>
</dbReference>
<dbReference type="PROSITE" id="PS50522">
    <property type="entry name" value="RDRP_PHAGE"/>
    <property type="match status" value="1"/>
</dbReference>
<evidence type="ECO:0000256" key="3">
    <source>
        <dbReference type="ARBA" id="ARBA00022679"/>
    </source>
</evidence>
<evidence type="ECO:0000256" key="6">
    <source>
        <dbReference type="ARBA" id="ARBA00022953"/>
    </source>
</evidence>
<proteinExistence type="predicted"/>
<dbReference type="EMBL" id="MN034890">
    <property type="protein sequence ID" value="QDH89548.1"/>
    <property type="molecule type" value="Genomic_RNA"/>
</dbReference>
<feature type="binding site" evidence="9">
    <location>
        <position position="325"/>
    </location>
    <ligand>
        <name>Mg(2+)</name>
        <dbReference type="ChEBI" id="CHEBI:18420"/>
        <label>2</label>
    </ligand>
</feature>
<comment type="cofactor">
    <cofactor evidence="9">
        <name>Mg(2+)</name>
        <dbReference type="ChEBI" id="CHEBI:18420"/>
    </cofactor>
    <text evidence="9">Binds 2 Mg(2+) per subunit.</text>
</comment>
<keyword evidence="6" id="KW-0693">Viral RNA replication</keyword>
<keyword evidence="9" id="KW-0479">Metal-binding</keyword>
<dbReference type="GO" id="GO:0039694">
    <property type="term" value="P:viral RNA genome replication"/>
    <property type="evidence" value="ECO:0007669"/>
    <property type="project" value="InterPro"/>
</dbReference>
<dbReference type="InterPro" id="IPR005093">
    <property type="entry name" value="RNArep_beta"/>
</dbReference>
<protein>
    <recommendedName>
        <fullName evidence="1">RNA-directed RNA polymerase</fullName>
        <ecNumber evidence="1">2.7.7.48</ecNumber>
    </recommendedName>
    <alternativeName>
        <fullName evidence="7">RNA replicase beta chain</fullName>
    </alternativeName>
</protein>
<dbReference type="GO" id="GO:0000166">
    <property type="term" value="F:nucleotide binding"/>
    <property type="evidence" value="ECO:0007669"/>
    <property type="project" value="UniProtKB-KW"/>
</dbReference>
<keyword evidence="2 11" id="KW-0696">RNA-directed RNA polymerase</keyword>
<comment type="catalytic activity">
    <reaction evidence="8">
        <text>RNA(n) + a ribonucleoside 5'-triphosphate = RNA(n+1) + diphosphate</text>
        <dbReference type="Rhea" id="RHEA:21248"/>
        <dbReference type="Rhea" id="RHEA-COMP:14527"/>
        <dbReference type="Rhea" id="RHEA-COMP:17342"/>
        <dbReference type="ChEBI" id="CHEBI:33019"/>
        <dbReference type="ChEBI" id="CHEBI:61557"/>
        <dbReference type="ChEBI" id="CHEBI:140395"/>
        <dbReference type="EC" id="2.7.7.48"/>
    </reaction>
</comment>
<gene>
    <name evidence="11" type="ORF">H2Bulk3674_000001</name>
</gene>
<keyword evidence="5" id="KW-0547">Nucleotide-binding</keyword>
<evidence type="ECO:0000256" key="8">
    <source>
        <dbReference type="ARBA" id="ARBA00048744"/>
    </source>
</evidence>
<dbReference type="GO" id="GO:0046872">
    <property type="term" value="F:metal ion binding"/>
    <property type="evidence" value="ECO:0007669"/>
    <property type="project" value="UniProtKB-KW"/>
</dbReference>
<evidence type="ECO:0000256" key="7">
    <source>
        <dbReference type="ARBA" id="ARBA00030248"/>
    </source>
</evidence>
<accession>A0A514D7D7</accession>
<dbReference type="InterPro" id="IPR007096">
    <property type="entry name" value="RNA-dir_Rpol_cat_phage"/>
</dbReference>
<feature type="domain" description="RdRp catalytic" evidence="10">
    <location>
        <begin position="310"/>
        <end position="455"/>
    </location>
</feature>
<evidence type="ECO:0000256" key="1">
    <source>
        <dbReference type="ARBA" id="ARBA00012494"/>
    </source>
</evidence>
<dbReference type="SUPFAM" id="SSF56672">
    <property type="entry name" value="DNA/RNA polymerases"/>
    <property type="match status" value="1"/>
</dbReference>
<evidence type="ECO:0000313" key="11">
    <source>
        <dbReference type="EMBL" id="QDH89548.1"/>
    </source>
</evidence>
<dbReference type="InterPro" id="IPR043502">
    <property type="entry name" value="DNA/RNA_pol_sf"/>
</dbReference>
<evidence type="ECO:0000256" key="5">
    <source>
        <dbReference type="ARBA" id="ARBA00022741"/>
    </source>
</evidence>